<evidence type="ECO:0000313" key="1">
    <source>
        <dbReference type="EMBL" id="EMD32876.1"/>
    </source>
</evidence>
<name>M2R1W9_CERS8</name>
<protein>
    <submittedName>
        <fullName evidence="1">Uncharacterized protein</fullName>
    </submittedName>
</protein>
<dbReference type="AlphaFoldDB" id="M2R1W9"/>
<keyword evidence="2" id="KW-1185">Reference proteome</keyword>
<dbReference type="OrthoDB" id="2631350at2759"/>
<dbReference type="HOGENOM" id="CLU_1651942_0_0_1"/>
<reference evidence="1 2" key="1">
    <citation type="journal article" date="2012" name="Proc. Natl. Acad. Sci. U.S.A.">
        <title>Comparative genomics of Ceriporiopsis subvermispora and Phanerochaete chrysosporium provide insight into selective ligninolysis.</title>
        <authorList>
            <person name="Fernandez-Fueyo E."/>
            <person name="Ruiz-Duenas F.J."/>
            <person name="Ferreira P."/>
            <person name="Floudas D."/>
            <person name="Hibbett D.S."/>
            <person name="Canessa P."/>
            <person name="Larrondo L.F."/>
            <person name="James T.Y."/>
            <person name="Seelenfreund D."/>
            <person name="Lobos S."/>
            <person name="Polanco R."/>
            <person name="Tello M."/>
            <person name="Honda Y."/>
            <person name="Watanabe T."/>
            <person name="Watanabe T."/>
            <person name="Ryu J.S."/>
            <person name="Kubicek C.P."/>
            <person name="Schmoll M."/>
            <person name="Gaskell J."/>
            <person name="Hammel K.E."/>
            <person name="St John F.J."/>
            <person name="Vanden Wymelenberg A."/>
            <person name="Sabat G."/>
            <person name="Splinter BonDurant S."/>
            <person name="Syed K."/>
            <person name="Yadav J.S."/>
            <person name="Doddapaneni H."/>
            <person name="Subramanian V."/>
            <person name="Lavin J.L."/>
            <person name="Oguiza J.A."/>
            <person name="Perez G."/>
            <person name="Pisabarro A.G."/>
            <person name="Ramirez L."/>
            <person name="Santoyo F."/>
            <person name="Master E."/>
            <person name="Coutinho P.M."/>
            <person name="Henrissat B."/>
            <person name="Lombard V."/>
            <person name="Magnuson J.K."/>
            <person name="Kuees U."/>
            <person name="Hori C."/>
            <person name="Igarashi K."/>
            <person name="Samejima M."/>
            <person name="Held B.W."/>
            <person name="Barry K.W."/>
            <person name="LaButti K.M."/>
            <person name="Lapidus A."/>
            <person name="Lindquist E.A."/>
            <person name="Lucas S.M."/>
            <person name="Riley R."/>
            <person name="Salamov A.A."/>
            <person name="Hoffmeister D."/>
            <person name="Schwenk D."/>
            <person name="Hadar Y."/>
            <person name="Yarden O."/>
            <person name="de Vries R.P."/>
            <person name="Wiebenga A."/>
            <person name="Stenlid J."/>
            <person name="Eastwood D."/>
            <person name="Grigoriev I.V."/>
            <person name="Berka R.M."/>
            <person name="Blanchette R.A."/>
            <person name="Kersten P."/>
            <person name="Martinez A.T."/>
            <person name="Vicuna R."/>
            <person name="Cullen D."/>
        </authorList>
    </citation>
    <scope>NUCLEOTIDE SEQUENCE [LARGE SCALE GENOMIC DNA]</scope>
    <source>
        <strain evidence="1 2">B</strain>
    </source>
</reference>
<gene>
    <name evidence="1" type="ORF">CERSUDRAFT_126403</name>
</gene>
<dbReference type="EMBL" id="KB445808">
    <property type="protein sequence ID" value="EMD32876.1"/>
    <property type="molecule type" value="Genomic_DNA"/>
</dbReference>
<accession>M2R1W9</accession>
<evidence type="ECO:0000313" key="2">
    <source>
        <dbReference type="Proteomes" id="UP000016930"/>
    </source>
</evidence>
<sequence>MSAFVEAVLVFPSDPPTVITDSEVRELAESCKETERLCLMSAGYPIMSINALEHFARCCPKLVSLQVPMNLNLDGCYIFSPAEVNSHSESKLQQLQFLPIDFHIPGDIMFVRENPAEIGQFIDSVFPSLGALSIDAPNCLRKFWKIVQTTLSELQSARRG</sequence>
<organism evidence="1 2">
    <name type="scientific">Ceriporiopsis subvermispora (strain B)</name>
    <name type="common">White-rot fungus</name>
    <name type="synonym">Gelatoporia subvermispora</name>
    <dbReference type="NCBI Taxonomy" id="914234"/>
    <lineage>
        <taxon>Eukaryota</taxon>
        <taxon>Fungi</taxon>
        <taxon>Dikarya</taxon>
        <taxon>Basidiomycota</taxon>
        <taxon>Agaricomycotina</taxon>
        <taxon>Agaricomycetes</taxon>
        <taxon>Polyporales</taxon>
        <taxon>Gelatoporiaceae</taxon>
        <taxon>Gelatoporia</taxon>
    </lineage>
</organism>
<proteinExistence type="predicted"/>
<dbReference type="InterPro" id="IPR032675">
    <property type="entry name" value="LRR_dom_sf"/>
</dbReference>
<dbReference type="Proteomes" id="UP000016930">
    <property type="component" value="Unassembled WGS sequence"/>
</dbReference>
<dbReference type="Gene3D" id="3.80.10.10">
    <property type="entry name" value="Ribonuclease Inhibitor"/>
    <property type="match status" value="1"/>
</dbReference>